<dbReference type="EMBL" id="GGEC01059136">
    <property type="protein sequence ID" value="MBX39620.1"/>
    <property type="molecule type" value="Transcribed_RNA"/>
</dbReference>
<accession>A0A2P2NB38</accession>
<name>A0A2P2NB38_RHIMU</name>
<protein>
    <submittedName>
        <fullName evidence="1">Uncharacterized protein</fullName>
    </submittedName>
</protein>
<organism evidence="1">
    <name type="scientific">Rhizophora mucronata</name>
    <name type="common">Asiatic mangrove</name>
    <dbReference type="NCBI Taxonomy" id="61149"/>
    <lineage>
        <taxon>Eukaryota</taxon>
        <taxon>Viridiplantae</taxon>
        <taxon>Streptophyta</taxon>
        <taxon>Embryophyta</taxon>
        <taxon>Tracheophyta</taxon>
        <taxon>Spermatophyta</taxon>
        <taxon>Magnoliopsida</taxon>
        <taxon>eudicotyledons</taxon>
        <taxon>Gunneridae</taxon>
        <taxon>Pentapetalae</taxon>
        <taxon>rosids</taxon>
        <taxon>fabids</taxon>
        <taxon>Malpighiales</taxon>
        <taxon>Rhizophoraceae</taxon>
        <taxon>Rhizophora</taxon>
    </lineage>
</organism>
<sequence length="24" mass="2996">MFFFFKSHLYMVIFFPLILRLATL</sequence>
<dbReference type="AlphaFoldDB" id="A0A2P2NB38"/>
<proteinExistence type="predicted"/>
<evidence type="ECO:0000313" key="1">
    <source>
        <dbReference type="EMBL" id="MBX39620.1"/>
    </source>
</evidence>
<reference evidence="1" key="1">
    <citation type="submission" date="2018-02" db="EMBL/GenBank/DDBJ databases">
        <title>Rhizophora mucronata_Transcriptome.</title>
        <authorList>
            <person name="Meera S.P."/>
            <person name="Sreeshan A."/>
            <person name="Augustine A."/>
        </authorList>
    </citation>
    <scope>NUCLEOTIDE SEQUENCE</scope>
    <source>
        <tissue evidence="1">Leaf</tissue>
    </source>
</reference>